<dbReference type="InterPro" id="IPR029058">
    <property type="entry name" value="AB_hydrolase_fold"/>
</dbReference>
<dbReference type="Proteomes" id="UP000222054">
    <property type="component" value="Unassembled WGS sequence"/>
</dbReference>
<reference evidence="2 3" key="1">
    <citation type="submission" date="2017-09" db="EMBL/GenBank/DDBJ databases">
        <title>Large-scale bioinformatics analysis of Bacillus genomes uncovers conserved roles of natural products in bacterial physiology.</title>
        <authorList>
            <consortium name="Agbiome Team Llc"/>
            <person name="Bleich R.M."/>
            <person name="Grubbs K.J."/>
            <person name="Santa Maria K.C."/>
            <person name="Allen S.E."/>
            <person name="Farag S."/>
            <person name="Shank E.A."/>
            <person name="Bowers A."/>
        </authorList>
    </citation>
    <scope>NUCLEOTIDE SEQUENCE [LARGE SCALE GENOMIC DNA]</scope>
    <source>
        <strain evidence="2 3">AFS053130</strain>
    </source>
</reference>
<gene>
    <name evidence="2" type="ORF">CN958_13970</name>
</gene>
<dbReference type="PANTHER" id="PTHR43798:SF31">
    <property type="entry name" value="AB HYDROLASE SUPERFAMILY PROTEIN YCLE"/>
    <property type="match status" value="1"/>
</dbReference>
<evidence type="ECO:0000256" key="1">
    <source>
        <dbReference type="ARBA" id="ARBA00022801"/>
    </source>
</evidence>
<dbReference type="PANTHER" id="PTHR43798">
    <property type="entry name" value="MONOACYLGLYCEROL LIPASE"/>
    <property type="match status" value="1"/>
</dbReference>
<dbReference type="Pfam" id="PF03096">
    <property type="entry name" value="Ndr"/>
    <property type="match status" value="1"/>
</dbReference>
<dbReference type="GO" id="GO:0016787">
    <property type="term" value="F:hydrolase activity"/>
    <property type="evidence" value="ECO:0007669"/>
    <property type="project" value="UniProtKB-KW"/>
</dbReference>
<dbReference type="EMBL" id="NUHO01000050">
    <property type="protein sequence ID" value="PGM93036.1"/>
    <property type="molecule type" value="Genomic_DNA"/>
</dbReference>
<sequence length="186" mass="21506">MYELCNYLKLQKVVICGLSKGARVGIDFAIQYPSFVTSLIVVNAFPYLELEDRQERLKIYDLLSVNDNGKTWANTLLRAMGVEDNDAIVRGFHQSLQTINPMHIQRLFAELVDYDQRPYLSNIACPALIIRGENDYFVPEKYVREFEKHLRNVTFVELENSGHLPYLEQPTSFNVTVETFLNHALD</sequence>
<dbReference type="SUPFAM" id="SSF53474">
    <property type="entry name" value="alpha/beta-Hydrolases"/>
    <property type="match status" value="1"/>
</dbReference>
<dbReference type="Gene3D" id="3.40.50.1820">
    <property type="entry name" value="alpha/beta hydrolase"/>
    <property type="match status" value="1"/>
</dbReference>
<evidence type="ECO:0000313" key="2">
    <source>
        <dbReference type="EMBL" id="PGM93036.1"/>
    </source>
</evidence>
<dbReference type="InterPro" id="IPR050266">
    <property type="entry name" value="AB_hydrolase_sf"/>
</dbReference>
<evidence type="ECO:0000313" key="3">
    <source>
        <dbReference type="Proteomes" id="UP000222054"/>
    </source>
</evidence>
<name>A0A2B9DZX9_BACCE</name>
<keyword evidence="1 2" id="KW-0378">Hydrolase</keyword>
<protein>
    <submittedName>
        <fullName evidence="2">Alpha/beta hydrolase</fullName>
    </submittedName>
</protein>
<organism evidence="2 3">
    <name type="scientific">Bacillus cereus</name>
    <dbReference type="NCBI Taxonomy" id="1396"/>
    <lineage>
        <taxon>Bacteria</taxon>
        <taxon>Bacillati</taxon>
        <taxon>Bacillota</taxon>
        <taxon>Bacilli</taxon>
        <taxon>Bacillales</taxon>
        <taxon>Bacillaceae</taxon>
        <taxon>Bacillus</taxon>
        <taxon>Bacillus cereus group</taxon>
    </lineage>
</organism>
<dbReference type="GO" id="GO:0016020">
    <property type="term" value="C:membrane"/>
    <property type="evidence" value="ECO:0007669"/>
    <property type="project" value="TreeGrafter"/>
</dbReference>
<accession>A0A2B9DZX9</accession>
<dbReference type="InterPro" id="IPR004142">
    <property type="entry name" value="NDRG"/>
</dbReference>
<dbReference type="AlphaFoldDB" id="A0A2B9DZX9"/>
<comment type="caution">
    <text evidence="2">The sequence shown here is derived from an EMBL/GenBank/DDBJ whole genome shotgun (WGS) entry which is preliminary data.</text>
</comment>
<proteinExistence type="predicted"/>